<dbReference type="PANTHER" id="PTHR42928:SF5">
    <property type="entry name" value="BLR1237 PROTEIN"/>
    <property type="match status" value="1"/>
</dbReference>
<dbReference type="Pfam" id="PF03401">
    <property type="entry name" value="TctC"/>
    <property type="match status" value="1"/>
</dbReference>
<keyword evidence="5" id="KW-1185">Reference proteome</keyword>
<reference evidence="3" key="1">
    <citation type="journal article" date="2014" name="Int. J. Syst. Evol. Microbiol.">
        <title>Complete genome sequence of Corynebacterium casei LMG S-19264T (=DSM 44701T), isolated from a smear-ripened cheese.</title>
        <authorList>
            <consortium name="US DOE Joint Genome Institute (JGI-PGF)"/>
            <person name="Walter F."/>
            <person name="Albersmeier A."/>
            <person name="Kalinowski J."/>
            <person name="Ruckert C."/>
        </authorList>
    </citation>
    <scope>NUCLEOTIDE SEQUENCE</scope>
    <source>
        <strain evidence="3">VKM B-1606</strain>
    </source>
</reference>
<evidence type="ECO:0000313" key="6">
    <source>
        <dbReference type="Proteomes" id="UP001143400"/>
    </source>
</evidence>
<dbReference type="Proteomes" id="UP001143400">
    <property type="component" value="Unassembled WGS sequence"/>
</dbReference>
<evidence type="ECO:0000313" key="4">
    <source>
        <dbReference type="EMBL" id="MBM7851116.1"/>
    </source>
</evidence>
<evidence type="ECO:0000313" key="3">
    <source>
        <dbReference type="EMBL" id="GLK54173.1"/>
    </source>
</evidence>
<dbReference type="Gene3D" id="3.40.190.10">
    <property type="entry name" value="Periplasmic binding protein-like II"/>
    <property type="match status" value="1"/>
</dbReference>
<feature type="signal peptide" evidence="2">
    <location>
        <begin position="1"/>
        <end position="30"/>
    </location>
</feature>
<comment type="similarity">
    <text evidence="1">Belongs to the UPF0065 (bug) family.</text>
</comment>
<name>A0A9W6IQ66_9HYPH</name>
<evidence type="ECO:0000313" key="5">
    <source>
        <dbReference type="Proteomes" id="UP000758856"/>
    </source>
</evidence>
<reference evidence="3" key="3">
    <citation type="submission" date="2023-01" db="EMBL/GenBank/DDBJ databases">
        <authorList>
            <person name="Sun Q."/>
            <person name="Evtushenko L."/>
        </authorList>
    </citation>
    <scope>NUCLEOTIDE SEQUENCE</scope>
    <source>
        <strain evidence="3">VKM B-1606</strain>
    </source>
</reference>
<proteinExistence type="inferred from homology"/>
<gene>
    <name evidence="3" type="ORF">GCM10008170_01920</name>
    <name evidence="4" type="ORF">JOD31_001341</name>
</gene>
<evidence type="ECO:0000256" key="2">
    <source>
        <dbReference type="SAM" id="SignalP"/>
    </source>
</evidence>
<dbReference type="PIRSF" id="PIRSF017082">
    <property type="entry name" value="YflP"/>
    <property type="match status" value="1"/>
</dbReference>
<reference evidence="4 5" key="2">
    <citation type="submission" date="2021-01" db="EMBL/GenBank/DDBJ databases">
        <title>Genomic Encyclopedia of Type Strains, Phase IV (KMG-IV): sequencing the most valuable type-strain genomes for metagenomic binning, comparative biology and taxonomic classification.</title>
        <authorList>
            <person name="Goeker M."/>
        </authorList>
    </citation>
    <scope>NUCLEOTIDE SEQUENCE [LARGE SCALE GENOMIC DNA]</scope>
    <source>
        <strain evidence="4 5">DSM 6130</strain>
    </source>
</reference>
<dbReference type="Proteomes" id="UP000758856">
    <property type="component" value="Unassembled WGS sequence"/>
</dbReference>
<dbReference type="AlphaFoldDB" id="A0A9W6IQ66"/>
<keyword evidence="2" id="KW-0732">Signal</keyword>
<dbReference type="InterPro" id="IPR042100">
    <property type="entry name" value="Bug_dom1"/>
</dbReference>
<evidence type="ECO:0000256" key="1">
    <source>
        <dbReference type="ARBA" id="ARBA00006987"/>
    </source>
</evidence>
<dbReference type="Gene3D" id="3.40.190.150">
    <property type="entry name" value="Bordetella uptake gene, domain 1"/>
    <property type="match status" value="1"/>
</dbReference>
<organism evidence="3 6">
    <name type="scientific">Methylopila capsulata</name>
    <dbReference type="NCBI Taxonomy" id="61654"/>
    <lineage>
        <taxon>Bacteria</taxon>
        <taxon>Pseudomonadati</taxon>
        <taxon>Pseudomonadota</taxon>
        <taxon>Alphaproteobacteria</taxon>
        <taxon>Hyphomicrobiales</taxon>
        <taxon>Methylopilaceae</taxon>
        <taxon>Methylopila</taxon>
    </lineage>
</organism>
<accession>A0A9W6IQ66</accession>
<comment type="caution">
    <text evidence="3">The sequence shown here is derived from an EMBL/GenBank/DDBJ whole genome shotgun (WGS) entry which is preliminary data.</text>
</comment>
<dbReference type="InterPro" id="IPR006311">
    <property type="entry name" value="TAT_signal"/>
</dbReference>
<keyword evidence="4" id="KW-0675">Receptor</keyword>
<dbReference type="InterPro" id="IPR005064">
    <property type="entry name" value="BUG"/>
</dbReference>
<protein>
    <submittedName>
        <fullName evidence="3">ABC transporter substrate-binding protein</fullName>
    </submittedName>
    <submittedName>
        <fullName evidence="4">Tripartite-type tricarboxylate transporter receptor subunit TctC</fullName>
    </submittedName>
</protein>
<feature type="chain" id="PRO_5040842764" evidence="2">
    <location>
        <begin position="31"/>
        <end position="332"/>
    </location>
</feature>
<sequence length="332" mass="33849">MTFAATPLTRRIALGLAGAALLGVTAAAPAAAQTFDRPVRLIVPYAPGGTSDTLARIIAPLLQEKVGQPVVVENKPGAAGNIGADAVAKADKDGQTYLLTDVGTVASAPGLFADLTYKPLEDLAPVTMVMFSPYVLAVSPKLEGVTDVASLLAYAKANPGKLAVANSGIGGVNHITAVALAKELGIQWKTVPYKGGAAATQAVVSGESKVIINGATATLPFVTNGQLKGLAVTGDERVAAAPELPTFKEAKLPQPDVGSWQGLLTTAGSPPEKIAAVNAAVNEALKRPEVIERIKQQGGRVVGGPADDLKTWLATNTESWGKIIADAGIKGQ</sequence>
<dbReference type="PROSITE" id="PS51318">
    <property type="entry name" value="TAT"/>
    <property type="match status" value="1"/>
</dbReference>
<dbReference type="EMBL" id="JAFBCY010000002">
    <property type="protein sequence ID" value="MBM7851116.1"/>
    <property type="molecule type" value="Genomic_DNA"/>
</dbReference>
<dbReference type="EMBL" id="BSFF01000001">
    <property type="protein sequence ID" value="GLK54173.1"/>
    <property type="molecule type" value="Genomic_DNA"/>
</dbReference>
<dbReference type="PANTHER" id="PTHR42928">
    <property type="entry name" value="TRICARBOXYLATE-BINDING PROTEIN"/>
    <property type="match status" value="1"/>
</dbReference>
<dbReference type="CDD" id="cd07012">
    <property type="entry name" value="PBP2_Bug_TTT"/>
    <property type="match status" value="1"/>
</dbReference>
<dbReference type="SUPFAM" id="SSF53850">
    <property type="entry name" value="Periplasmic binding protein-like II"/>
    <property type="match status" value="1"/>
</dbReference>
<dbReference type="RefSeq" id="WP_204949534.1">
    <property type="nucleotide sequence ID" value="NZ_BSFF01000001.1"/>
</dbReference>